<comment type="caution">
    <text evidence="2">The sequence shown here is derived from an EMBL/GenBank/DDBJ whole genome shotgun (WGS) entry which is preliminary data.</text>
</comment>
<dbReference type="SUPFAM" id="SSF51161">
    <property type="entry name" value="Trimeric LpxA-like enzymes"/>
    <property type="match status" value="1"/>
</dbReference>
<dbReference type="InterPro" id="IPR011004">
    <property type="entry name" value="Trimer_LpxA-like_sf"/>
</dbReference>
<dbReference type="Gene3D" id="2.160.10.10">
    <property type="entry name" value="Hexapeptide repeat proteins"/>
    <property type="match status" value="1"/>
</dbReference>
<dbReference type="Proteomes" id="UP000003477">
    <property type="component" value="Unassembled WGS sequence"/>
</dbReference>
<feature type="compositionally biased region" description="Polar residues" evidence="1">
    <location>
        <begin position="132"/>
        <end position="156"/>
    </location>
</feature>
<feature type="region of interest" description="Disordered" evidence="1">
    <location>
        <begin position="116"/>
        <end position="200"/>
    </location>
</feature>
<dbReference type="GeneID" id="88764662"/>
<name>G5IZT4_CROWT</name>
<dbReference type="PATRIC" id="fig|423471.3.peg.706"/>
<organism evidence="2 3">
    <name type="scientific">Crocosphaera watsonii WH 0003</name>
    <dbReference type="NCBI Taxonomy" id="423471"/>
    <lineage>
        <taxon>Bacteria</taxon>
        <taxon>Bacillati</taxon>
        <taxon>Cyanobacteriota</taxon>
        <taxon>Cyanophyceae</taxon>
        <taxon>Oscillatoriophycideae</taxon>
        <taxon>Chroococcales</taxon>
        <taxon>Aphanothecaceae</taxon>
        <taxon>Crocosphaera</taxon>
    </lineage>
</organism>
<proteinExistence type="predicted"/>
<sequence length="240" mass="25565">MPLPLIQPPSRSEVSVIGEVIIHQGAVVAPGTILQAAPNCRIVIHSGACIGMGTLINAYQGDIEIESGAMLGAGVLIVGQSKIGQNVCLGSCTTVINSSIESGTTIEAGTLIGDTSRQFSEEETKAPKQIKAENNGSSENGHLIADNNQKDNLPQQSEEKKPEFVEEIEDLWADTPPKVEEVTEIPEIPTKPDTPTETKNAPVVGQVYINQLLCTLFPDRQAFNQSQNNSASKDPPGKNK</sequence>
<evidence type="ECO:0000313" key="2">
    <source>
        <dbReference type="EMBL" id="EHJ14555.1"/>
    </source>
</evidence>
<dbReference type="RefSeq" id="WP_007309342.1">
    <property type="nucleotide sequence ID" value="NZ_AESD01000127.1"/>
</dbReference>
<evidence type="ECO:0000313" key="3">
    <source>
        <dbReference type="Proteomes" id="UP000003477"/>
    </source>
</evidence>
<dbReference type="AlphaFoldDB" id="G5IZT4"/>
<gene>
    <name evidence="2" type="ORF">CWATWH0003_0772</name>
</gene>
<accession>G5IZT4</accession>
<evidence type="ECO:0000256" key="1">
    <source>
        <dbReference type="SAM" id="MobiDB-lite"/>
    </source>
</evidence>
<dbReference type="GO" id="GO:0043886">
    <property type="term" value="F:structural constituent of carboxysome shell"/>
    <property type="evidence" value="ECO:0007669"/>
    <property type="project" value="UniProtKB-ARBA"/>
</dbReference>
<dbReference type="EMBL" id="AESD01000127">
    <property type="protein sequence ID" value="EHJ14555.1"/>
    <property type="molecule type" value="Genomic_DNA"/>
</dbReference>
<dbReference type="GO" id="GO:0031470">
    <property type="term" value="C:carboxysome"/>
    <property type="evidence" value="ECO:0007669"/>
    <property type="project" value="UniProtKB-ARBA"/>
</dbReference>
<protein>
    <submittedName>
        <fullName evidence="2">Carboxysome protein CcmN</fullName>
    </submittedName>
</protein>
<reference evidence="2 3" key="1">
    <citation type="journal article" date="2011" name="Front. Microbiol.">
        <title>Two Strains of Crocosphaera watsonii with Highly Conserved Genomes are Distinguished by Strain-Specific Features.</title>
        <authorList>
            <person name="Bench S.R."/>
            <person name="Ilikchyan I.N."/>
            <person name="Tripp H.J."/>
            <person name="Zehr J.P."/>
        </authorList>
    </citation>
    <scope>NUCLEOTIDE SEQUENCE [LARGE SCALE GENOMIC DNA]</scope>
    <source>
        <strain evidence="2 3">WH 0003</strain>
    </source>
</reference>